<proteinExistence type="predicted"/>
<dbReference type="Gene3D" id="3.10.310.30">
    <property type="match status" value="1"/>
</dbReference>
<dbReference type="RefSeq" id="WP_171472096.1">
    <property type="nucleotide sequence ID" value="NZ_CP053452.2"/>
</dbReference>
<dbReference type="PANTHER" id="PTHR47618">
    <property type="entry name" value="BIFUNCTIONAL OLIGORIBONUCLEASE AND PAP PHOSPHATASE NRNA"/>
    <property type="match status" value="1"/>
</dbReference>
<feature type="domain" description="DHHA1" evidence="2">
    <location>
        <begin position="241"/>
        <end position="318"/>
    </location>
</feature>
<organism evidence="3 4">
    <name type="scientific">Frigoriglobus tundricola</name>
    <dbReference type="NCBI Taxonomy" id="2774151"/>
    <lineage>
        <taxon>Bacteria</taxon>
        <taxon>Pseudomonadati</taxon>
        <taxon>Planctomycetota</taxon>
        <taxon>Planctomycetia</taxon>
        <taxon>Gemmatales</taxon>
        <taxon>Gemmataceae</taxon>
        <taxon>Frigoriglobus</taxon>
    </lineage>
</organism>
<reference evidence="4" key="1">
    <citation type="submission" date="2020-05" db="EMBL/GenBank/DDBJ databases">
        <title>Frigoriglobus tundricola gen. nov., sp. nov., a psychrotolerant cellulolytic planctomycete of the family Gemmataceae with two divergent copies of 16S rRNA gene.</title>
        <authorList>
            <person name="Kulichevskaya I.S."/>
            <person name="Ivanova A.A."/>
            <person name="Naumoff D.G."/>
            <person name="Beletsky A.V."/>
            <person name="Rijpstra W.I.C."/>
            <person name="Sinninghe Damste J.S."/>
            <person name="Mardanov A.V."/>
            <person name="Ravin N.V."/>
            <person name="Dedysh S.N."/>
        </authorList>
    </citation>
    <scope>NUCLEOTIDE SEQUENCE [LARGE SCALE GENOMIC DNA]</scope>
    <source>
        <strain evidence="4">PL17</strain>
    </source>
</reference>
<dbReference type="Proteomes" id="UP000503447">
    <property type="component" value="Chromosome"/>
</dbReference>
<accession>A0A6M5YSY8</accession>
<evidence type="ECO:0000259" key="1">
    <source>
        <dbReference type="Pfam" id="PF01368"/>
    </source>
</evidence>
<dbReference type="PANTHER" id="PTHR47618:SF1">
    <property type="entry name" value="BIFUNCTIONAL OLIGORIBONUCLEASE AND PAP PHOSPHATASE NRNA"/>
    <property type="match status" value="1"/>
</dbReference>
<protein>
    <submittedName>
        <fullName evidence="3">Bifunctional oligoribonuclease/PAP phosphatase NrnA</fullName>
    </submittedName>
</protein>
<evidence type="ECO:0000313" key="3">
    <source>
        <dbReference type="EMBL" id="QJW96536.1"/>
    </source>
</evidence>
<dbReference type="InterPro" id="IPR051319">
    <property type="entry name" value="Oligoribo/pAp-PDE_c-di-AMP_PDE"/>
</dbReference>
<evidence type="ECO:0000313" key="4">
    <source>
        <dbReference type="Proteomes" id="UP000503447"/>
    </source>
</evidence>
<feature type="domain" description="DDH" evidence="1">
    <location>
        <begin position="20"/>
        <end position="143"/>
    </location>
</feature>
<dbReference type="SUPFAM" id="SSF64182">
    <property type="entry name" value="DHH phosphoesterases"/>
    <property type="match status" value="1"/>
</dbReference>
<gene>
    <name evidence="3" type="ORF">FTUN_4093</name>
</gene>
<dbReference type="AlphaFoldDB" id="A0A6M5YSY8"/>
<dbReference type="KEGG" id="ftj:FTUN_4093"/>
<dbReference type="Pfam" id="PF02272">
    <property type="entry name" value="DHHA1"/>
    <property type="match status" value="1"/>
</dbReference>
<dbReference type="InterPro" id="IPR001667">
    <property type="entry name" value="DDH_dom"/>
</dbReference>
<dbReference type="Pfam" id="PF01368">
    <property type="entry name" value="DHH"/>
    <property type="match status" value="1"/>
</dbReference>
<keyword evidence="4" id="KW-1185">Reference proteome</keyword>
<dbReference type="Gene3D" id="3.90.1640.10">
    <property type="entry name" value="inorganic pyrophosphatase (n-terminal core)"/>
    <property type="match status" value="1"/>
</dbReference>
<evidence type="ECO:0000259" key="2">
    <source>
        <dbReference type="Pfam" id="PF02272"/>
    </source>
</evidence>
<dbReference type="EMBL" id="CP053452">
    <property type="protein sequence ID" value="QJW96536.1"/>
    <property type="molecule type" value="Genomic_DNA"/>
</dbReference>
<dbReference type="InterPro" id="IPR003156">
    <property type="entry name" value="DHHA1_dom"/>
</dbReference>
<name>A0A6M5YSY8_9BACT</name>
<dbReference type="InterPro" id="IPR038763">
    <property type="entry name" value="DHH_sf"/>
</dbReference>
<dbReference type="GO" id="GO:0003676">
    <property type="term" value="F:nucleic acid binding"/>
    <property type="evidence" value="ECO:0007669"/>
    <property type="project" value="InterPro"/>
</dbReference>
<sequence>MPLDWSPFVDFIHRYNRPLLMTHIRPDADGLGAQLALHDALTAIGKTPRVAIASKLLPRYEFLDPKRAVIEDFRPAAFTDCDCVVVLDTGTWNQLGDFAKWLQASPLPRAVVDHHRTQDDLGGLQMVDVTAEATGRLGYEIIRALGAPLSASAAHHLFMAVATDTGWFRHPNATAATFALCSELVAAGARPTELYEQLYEAATLARFKLTAVALQKLTVLAGSKVAYTEIALTDYGATGSVPGDTEDLINYPRSVEGVEIALVFIEQQDGGTKVSFRSRAADVSKLAEQFGGGGHKLASGARVMGKLAEVRDKVLAAAVAALG</sequence>